<dbReference type="Gene3D" id="3.30.9.10">
    <property type="entry name" value="D-Amino Acid Oxidase, subunit A, domain 2"/>
    <property type="match status" value="1"/>
</dbReference>
<feature type="region of interest" description="Disordered" evidence="4">
    <location>
        <begin position="691"/>
        <end position="738"/>
    </location>
</feature>
<gene>
    <name evidence="6" type="ORF">ABL78_0338</name>
</gene>
<comment type="function">
    <text evidence="3">Required for the assembly of the mitochondrial membrane respiratory chain NADH dehydrogenase (Complex I). Involved in mid-late stages of complex I assembly.</text>
</comment>
<dbReference type="SUPFAM" id="SSF51971">
    <property type="entry name" value="Nucleotide-binding domain"/>
    <property type="match status" value="1"/>
</dbReference>
<evidence type="ECO:0000313" key="7">
    <source>
        <dbReference type="Proteomes" id="UP000038009"/>
    </source>
</evidence>
<evidence type="ECO:0000259" key="5">
    <source>
        <dbReference type="Pfam" id="PF01266"/>
    </source>
</evidence>
<reference evidence="6 7" key="1">
    <citation type="journal article" date="2015" name="PLoS Pathog.">
        <title>Leptomonas seymouri: Adaptations to the Dixenous Life Cycle Analyzed by Genome Sequencing, Transcriptome Profiling and Co-infection with Leishmania donovani.</title>
        <authorList>
            <person name="Kraeva N."/>
            <person name="Butenko A."/>
            <person name="Hlavacova J."/>
            <person name="Kostygov A."/>
            <person name="Myskova J."/>
            <person name="Grybchuk D."/>
            <person name="Lestinova T."/>
            <person name="Votypka J."/>
            <person name="Volf P."/>
            <person name="Opperdoes F."/>
            <person name="Flegontov P."/>
            <person name="Lukes J."/>
            <person name="Yurchenko V."/>
        </authorList>
    </citation>
    <scope>NUCLEOTIDE SEQUENCE [LARGE SCALE GENOMIC DNA]</scope>
    <source>
        <strain evidence="6 7">ATCC 30220</strain>
    </source>
</reference>
<dbReference type="InterPro" id="IPR006076">
    <property type="entry name" value="FAD-dep_OxRdtase"/>
</dbReference>
<name>A0A0N1I902_LEPSE</name>
<dbReference type="PANTHER" id="PTHR13847:SF287">
    <property type="entry name" value="FAD-DEPENDENT OXIDOREDUCTASE DOMAIN-CONTAINING PROTEIN 1"/>
    <property type="match status" value="1"/>
</dbReference>
<evidence type="ECO:0000256" key="4">
    <source>
        <dbReference type="SAM" id="MobiDB-lite"/>
    </source>
</evidence>
<protein>
    <recommendedName>
        <fullName evidence="2">FAD-dependent oxidoreductase domain-containing protein 1</fullName>
    </recommendedName>
</protein>
<dbReference type="OMA" id="CPDLIAR"/>
<sequence>MGQQGSRIASVIVPTSTEETQKPIDLSGRVSLAAPNAAVIGAGVAGVHVAYELAKIGFKVTVFERHNDIATGETQHSLPFVGVGLVEPALTRATLRSEILRGMLFPAVCPDLIAREHLFHTVTNPVVYRWMWGRFCSCFTDKEVMCYTNNLSRVSHSVMRDLVNKYPHLQEHVFAGPVTVLNEKKEVAATAHGEPFMVDPVRWTRAMADICRSQFGVNFALGERLESTNTYLKYDVESMKSIRISRRDPLNPDQRVFASEIYDVVVVAAGSSVGTITLPNSSLPIIGLSGLSTVVQQPTGALKDALWSLFQRRLPAHRSDACDTVPSATDSTMAASAAAAASSRPPPGTLALLSSSCSLYAYTWPGANSANTDVSVVPSMLQCKGMQATQHYVVQGLLSLDTTLKSRSGSIVKKQLERLESYLRIKCGTSVPFYSSTPAETDDAPARAGCSSSSRHNNVRVAEYVRAFTPDGVPLIDHNGGAFNCFVCCGFGDHAMDFAPGAAKVLGKLVEHQAQRLREQDIENVKTWGVLASKLPPSRREEVECELQALFNGVVPREGKRARKALLSPASVAADLAAEADDGVLRFSMNPFSTNRFAGLVRKEVKNVTTPSWVVQFNALEERFQAHVERYRLAFRHKLMNLAERENVPDALRTVIFCYFFDENDDLDAVSRKMELRDGMRKLAEKYEAPGAASYGKANSETSSDRAQDDRTTFLPAERSKKKQAELERQARELFTKP</sequence>
<dbReference type="Pfam" id="PF01266">
    <property type="entry name" value="DAO"/>
    <property type="match status" value="1"/>
</dbReference>
<keyword evidence="7" id="KW-1185">Reference proteome</keyword>
<comment type="caution">
    <text evidence="6">The sequence shown here is derived from an EMBL/GenBank/DDBJ whole genome shotgun (WGS) entry which is preliminary data.</text>
</comment>
<dbReference type="Gene3D" id="3.50.50.60">
    <property type="entry name" value="FAD/NAD(P)-binding domain"/>
    <property type="match status" value="2"/>
</dbReference>
<organism evidence="6 7">
    <name type="scientific">Leptomonas seymouri</name>
    <dbReference type="NCBI Taxonomy" id="5684"/>
    <lineage>
        <taxon>Eukaryota</taxon>
        <taxon>Discoba</taxon>
        <taxon>Euglenozoa</taxon>
        <taxon>Kinetoplastea</taxon>
        <taxon>Metakinetoplastina</taxon>
        <taxon>Trypanosomatida</taxon>
        <taxon>Trypanosomatidae</taxon>
        <taxon>Leishmaniinae</taxon>
        <taxon>Leptomonas</taxon>
    </lineage>
</organism>
<evidence type="ECO:0000256" key="2">
    <source>
        <dbReference type="ARBA" id="ARBA00039785"/>
    </source>
</evidence>
<keyword evidence="1" id="KW-0560">Oxidoreductase</keyword>
<feature type="domain" description="FAD dependent oxidoreductase" evidence="5">
    <location>
        <begin position="37"/>
        <end position="349"/>
    </location>
</feature>
<dbReference type="GO" id="GO:0005737">
    <property type="term" value="C:cytoplasm"/>
    <property type="evidence" value="ECO:0007669"/>
    <property type="project" value="TreeGrafter"/>
</dbReference>
<dbReference type="Proteomes" id="UP000038009">
    <property type="component" value="Unassembled WGS sequence"/>
</dbReference>
<dbReference type="OrthoDB" id="7777654at2759"/>
<dbReference type="AlphaFoldDB" id="A0A0N1I902"/>
<dbReference type="EMBL" id="LJSK01000004">
    <property type="protein sequence ID" value="KPI90578.1"/>
    <property type="molecule type" value="Genomic_DNA"/>
</dbReference>
<evidence type="ECO:0000256" key="3">
    <source>
        <dbReference type="ARBA" id="ARBA00046185"/>
    </source>
</evidence>
<feature type="compositionally biased region" description="Basic and acidic residues" evidence="4">
    <location>
        <begin position="703"/>
        <end position="712"/>
    </location>
</feature>
<dbReference type="VEuPathDB" id="TriTrypDB:Lsey_0004_0660"/>
<accession>A0A0N1I902</accession>
<evidence type="ECO:0000256" key="1">
    <source>
        <dbReference type="ARBA" id="ARBA00023002"/>
    </source>
</evidence>
<dbReference type="PANTHER" id="PTHR13847">
    <property type="entry name" value="SARCOSINE DEHYDROGENASE-RELATED"/>
    <property type="match status" value="1"/>
</dbReference>
<dbReference type="InterPro" id="IPR036188">
    <property type="entry name" value="FAD/NAD-bd_sf"/>
</dbReference>
<dbReference type="GO" id="GO:0016491">
    <property type="term" value="F:oxidoreductase activity"/>
    <property type="evidence" value="ECO:0007669"/>
    <property type="project" value="UniProtKB-KW"/>
</dbReference>
<proteinExistence type="predicted"/>
<evidence type="ECO:0000313" key="6">
    <source>
        <dbReference type="EMBL" id="KPI90578.1"/>
    </source>
</evidence>
<feature type="compositionally biased region" description="Basic and acidic residues" evidence="4">
    <location>
        <begin position="723"/>
        <end position="738"/>
    </location>
</feature>